<dbReference type="EMBL" id="CAXAMM010009158">
    <property type="protein sequence ID" value="CAK9019597.1"/>
    <property type="molecule type" value="Genomic_DNA"/>
</dbReference>
<dbReference type="InterPro" id="IPR001650">
    <property type="entry name" value="Helicase_C-like"/>
</dbReference>
<protein>
    <submittedName>
        <fullName evidence="10">Probable ATP-dependent RNA helicase DDX20 (Component of gems 3) (DEAD box protein 20) (DEAD box protein DP 103) (Gemin-3)</fullName>
    </submittedName>
</protein>
<dbReference type="PANTHER" id="PTHR47959">
    <property type="entry name" value="ATP-DEPENDENT RNA HELICASE RHLE-RELATED"/>
    <property type="match status" value="1"/>
</dbReference>
<evidence type="ECO:0000313" key="11">
    <source>
        <dbReference type="Proteomes" id="UP001642464"/>
    </source>
</evidence>
<dbReference type="PROSITE" id="PS51195">
    <property type="entry name" value="Q_MOTIF"/>
    <property type="match status" value="1"/>
</dbReference>
<evidence type="ECO:0000256" key="2">
    <source>
        <dbReference type="ARBA" id="ARBA00022801"/>
    </source>
</evidence>
<feature type="compositionally biased region" description="Polar residues" evidence="6">
    <location>
        <begin position="328"/>
        <end position="344"/>
    </location>
</feature>
<dbReference type="InterPro" id="IPR014014">
    <property type="entry name" value="RNA_helicase_DEAD_Q_motif"/>
</dbReference>
<keyword evidence="3 10" id="KW-0347">Helicase</keyword>
<evidence type="ECO:0000256" key="6">
    <source>
        <dbReference type="SAM" id="MobiDB-lite"/>
    </source>
</evidence>
<dbReference type="PANTHER" id="PTHR47959:SF1">
    <property type="entry name" value="ATP-DEPENDENT RNA HELICASE DBPA"/>
    <property type="match status" value="1"/>
</dbReference>
<feature type="region of interest" description="Disordered" evidence="6">
    <location>
        <begin position="1093"/>
        <end position="1148"/>
    </location>
</feature>
<name>A0ABP0K048_9DINO</name>
<feature type="domain" description="DEAD-box RNA helicase Q" evidence="9">
    <location>
        <begin position="647"/>
        <end position="675"/>
    </location>
</feature>
<gene>
    <name evidence="10" type="ORF">SCF082_LOCUS14582</name>
</gene>
<reference evidence="10 11" key="1">
    <citation type="submission" date="2024-02" db="EMBL/GenBank/DDBJ databases">
        <authorList>
            <person name="Chen Y."/>
            <person name="Shah S."/>
            <person name="Dougan E. K."/>
            <person name="Thang M."/>
            <person name="Chan C."/>
        </authorList>
    </citation>
    <scope>NUCLEOTIDE SEQUENCE [LARGE SCALE GENOMIC DNA]</scope>
</reference>
<dbReference type="PROSITE" id="PS00039">
    <property type="entry name" value="DEAD_ATP_HELICASE"/>
    <property type="match status" value="1"/>
</dbReference>
<sequence length="1255" mass="139342">MASRGAVLGAAPPRSSVTNLSFTMMDEKPKVPVRRRRSLGSDFETPKGQVQIPSSLEELRELFQGAGLLMIPLKTSEQALPTDEEELLVGTEHSSKEELQRAVKRLNTYRWFCRVPPVDIEEDEVELCECLSEALLLRQPVFLNESHLTARRISDLGEQLGGFMAKGDCTMMLHKESSLISAVDVGILCSHTAGWSYASSPPPGVDESSAAPGLQDEMLRRAGRHRSDWHAEHPEERGKGFATWFPMFSKTTEPVSLQNLPDSLTGFRSMWEISEKWMNDKAQEPKEAPKTPSPSPSGPSGSGACSPRRPWTNQSTRSRPGTVGTVGTMASSTSRQSPQESKPNGQRVRQVLWGSTEGAKRREWSRASNLSWGDRSKTVMLRRQLLNPRLQGIAGSRIGDTCILRGAPSVGHDTKEDEPNFVVFPPEGVCPLELLSGCHLPTWTIMPNSRCFQPSHALQVRMWRVRLLRARLPPPGGSRRASKYNSLWLPEDAPYDAIRLEELPLSFLTCDCSAEGNSFCILFRPQLLRLCEGDQLEVELRGLRGSNQRHHFFHEFRTCAELEWQDHEFFEKVQTFCELFGNIQPFQAALPPLHRSLVTEKNSNANTQTDTRTLHTHPFETHRHTLLATAMPRFKTSDVADEKTEQCTFAELSLSTSLLRSLQEMGCEHPSPVQLHSIPLALGGGDVIIQAKSGTGKTIAFCSVVLEGIDTSTAGSSQAVILAPTREIAMQISDELSRLGWYLDPPVDVGCFIGGVPIEEHEERLSNCSPHVAVGSPGRTLKLLRDGILLTDARFLVLDEADKLLDSYFRQDIFAITEMVFTKQLQFLAVSATFPPPLVAIAEDLFVHVEKKHATRGQPIERELPHKVFLCTSAVKKDEDGLNIDELDQDGEKAETALLKGVLHVRYVLEGYHVRQKLPALLEVLTTASYQQAFVFVADSNNAIQIAEMLNQAGVPAAASGGKMEQSWRTQAFAGLKRFQYRVLVCTDLMARGIDAENFGCNVMNVDVVVNLNLPVEKETYLHRSGRTARFGSVGWMVSLVFAGEEAEHLDFFQKQLGFELVDFADREAAMAAKLQQLDIPDTEVGLTQKEIQQLPQQPFPTPPAPTQGGFEKRKRTSPNASAIPKRRLAERKEPKEPSRQDIPPAFPPTSAHTAFPAFSQTQEAFSLPQARNHYGQLGHLGGNLAPPPILLPPGGLPLNVALPEWESWMLDSDFAAYVQKHCPASQQLLLGLTSGTKERLDALWHHHRRVWTGA</sequence>
<dbReference type="PROSITE" id="PS51192">
    <property type="entry name" value="HELICASE_ATP_BIND_1"/>
    <property type="match status" value="1"/>
</dbReference>
<dbReference type="CDD" id="cd18787">
    <property type="entry name" value="SF2_C_DEAD"/>
    <property type="match status" value="1"/>
</dbReference>
<feature type="domain" description="Helicase C-terminal" evidence="8">
    <location>
        <begin position="917"/>
        <end position="1072"/>
    </location>
</feature>
<comment type="caution">
    <text evidence="10">The sequence shown here is derived from an EMBL/GenBank/DDBJ whole genome shotgun (WGS) entry which is preliminary data.</text>
</comment>
<dbReference type="SUPFAM" id="SSF52540">
    <property type="entry name" value="P-loop containing nucleoside triphosphate hydrolases"/>
    <property type="match status" value="1"/>
</dbReference>
<evidence type="ECO:0000259" key="8">
    <source>
        <dbReference type="PROSITE" id="PS51194"/>
    </source>
</evidence>
<feature type="compositionally biased region" description="Basic and acidic residues" evidence="6">
    <location>
        <begin position="1131"/>
        <end position="1140"/>
    </location>
</feature>
<keyword evidence="4" id="KW-0067">ATP-binding</keyword>
<dbReference type="SMART" id="SM00487">
    <property type="entry name" value="DEXDc"/>
    <property type="match status" value="1"/>
</dbReference>
<keyword evidence="11" id="KW-1185">Reference proteome</keyword>
<keyword evidence="2" id="KW-0378">Hydrolase</keyword>
<feature type="region of interest" description="Disordered" evidence="6">
    <location>
        <begin position="281"/>
        <end position="350"/>
    </location>
</feature>
<dbReference type="Proteomes" id="UP001642464">
    <property type="component" value="Unassembled WGS sequence"/>
</dbReference>
<dbReference type="Pfam" id="PF00271">
    <property type="entry name" value="Helicase_C"/>
    <property type="match status" value="1"/>
</dbReference>
<dbReference type="SMART" id="SM00490">
    <property type="entry name" value="HELICc"/>
    <property type="match status" value="1"/>
</dbReference>
<proteinExistence type="predicted"/>
<evidence type="ECO:0000256" key="1">
    <source>
        <dbReference type="ARBA" id="ARBA00022741"/>
    </source>
</evidence>
<evidence type="ECO:0000313" key="10">
    <source>
        <dbReference type="EMBL" id="CAK9019597.1"/>
    </source>
</evidence>
<dbReference type="InterPro" id="IPR027417">
    <property type="entry name" value="P-loop_NTPase"/>
</dbReference>
<keyword evidence="1" id="KW-0547">Nucleotide-binding</keyword>
<dbReference type="InterPro" id="IPR050079">
    <property type="entry name" value="DEAD_box_RNA_helicase"/>
</dbReference>
<accession>A0ABP0K048</accession>
<evidence type="ECO:0000256" key="4">
    <source>
        <dbReference type="ARBA" id="ARBA00022840"/>
    </source>
</evidence>
<feature type="domain" description="Helicase ATP-binding" evidence="7">
    <location>
        <begin position="678"/>
        <end position="852"/>
    </location>
</feature>
<evidence type="ECO:0000256" key="3">
    <source>
        <dbReference type="ARBA" id="ARBA00022806"/>
    </source>
</evidence>
<feature type="compositionally biased region" description="Low complexity" evidence="6">
    <location>
        <begin position="298"/>
        <end position="310"/>
    </location>
</feature>
<dbReference type="Gene3D" id="3.40.50.300">
    <property type="entry name" value="P-loop containing nucleotide triphosphate hydrolases"/>
    <property type="match status" value="2"/>
</dbReference>
<evidence type="ECO:0000259" key="7">
    <source>
        <dbReference type="PROSITE" id="PS51192"/>
    </source>
</evidence>
<dbReference type="InterPro" id="IPR014001">
    <property type="entry name" value="Helicase_ATP-bd"/>
</dbReference>
<dbReference type="CDD" id="cd00268">
    <property type="entry name" value="DEADc"/>
    <property type="match status" value="1"/>
</dbReference>
<dbReference type="InterPro" id="IPR000629">
    <property type="entry name" value="RNA-helicase_DEAD-box_CS"/>
</dbReference>
<evidence type="ECO:0000256" key="5">
    <source>
        <dbReference type="PROSITE-ProRule" id="PRU00552"/>
    </source>
</evidence>
<dbReference type="PROSITE" id="PS51194">
    <property type="entry name" value="HELICASE_CTER"/>
    <property type="match status" value="1"/>
</dbReference>
<dbReference type="InterPro" id="IPR011545">
    <property type="entry name" value="DEAD/DEAH_box_helicase_dom"/>
</dbReference>
<dbReference type="InterPro" id="IPR044742">
    <property type="entry name" value="DEAD/DEAH_RhlB"/>
</dbReference>
<feature type="short sequence motif" description="Q motif" evidence="5">
    <location>
        <begin position="647"/>
        <end position="675"/>
    </location>
</feature>
<dbReference type="GO" id="GO:0004386">
    <property type="term" value="F:helicase activity"/>
    <property type="evidence" value="ECO:0007669"/>
    <property type="project" value="UniProtKB-KW"/>
</dbReference>
<dbReference type="Pfam" id="PF00270">
    <property type="entry name" value="DEAD"/>
    <property type="match status" value="1"/>
</dbReference>
<organism evidence="10 11">
    <name type="scientific">Durusdinium trenchii</name>
    <dbReference type="NCBI Taxonomy" id="1381693"/>
    <lineage>
        <taxon>Eukaryota</taxon>
        <taxon>Sar</taxon>
        <taxon>Alveolata</taxon>
        <taxon>Dinophyceae</taxon>
        <taxon>Suessiales</taxon>
        <taxon>Symbiodiniaceae</taxon>
        <taxon>Durusdinium</taxon>
    </lineage>
</organism>
<evidence type="ECO:0000259" key="9">
    <source>
        <dbReference type="PROSITE" id="PS51195"/>
    </source>
</evidence>